<dbReference type="AlphaFoldDB" id="A0A7X6DLV3"/>
<dbReference type="InterPro" id="IPR019734">
    <property type="entry name" value="TPR_rpt"/>
</dbReference>
<name>A0A7X6DLV3_9BACT</name>
<reference evidence="3 4" key="1">
    <citation type="journal article" date="2020" name="Nature">
        <title>Bacterial chemolithoautotrophy via manganese oxidation.</title>
        <authorList>
            <person name="Yu H."/>
            <person name="Leadbetter J.R."/>
        </authorList>
    </citation>
    <scope>NUCLEOTIDE SEQUENCE [LARGE SCALE GENOMIC DNA]</scope>
    <source>
        <strain evidence="3 4">Mn-1</strain>
    </source>
</reference>
<dbReference type="PANTHER" id="PTHR37423:SF2">
    <property type="entry name" value="MEMBRANE-BOUND LYTIC MUREIN TRANSGLYCOSYLASE C"/>
    <property type="match status" value="1"/>
</dbReference>
<dbReference type="SMART" id="SM00028">
    <property type="entry name" value="TPR"/>
    <property type="match status" value="4"/>
</dbReference>
<dbReference type="Gene3D" id="1.25.40.10">
    <property type="entry name" value="Tetratricopeptide repeat domain"/>
    <property type="match status" value="2"/>
</dbReference>
<evidence type="ECO:0000256" key="2">
    <source>
        <dbReference type="SAM" id="MobiDB-lite"/>
    </source>
</evidence>
<evidence type="ECO:0000313" key="3">
    <source>
        <dbReference type="EMBL" id="NKE69512.1"/>
    </source>
</evidence>
<dbReference type="InterPro" id="IPR011990">
    <property type="entry name" value="TPR-like_helical_dom_sf"/>
</dbReference>
<dbReference type="PANTHER" id="PTHR37423">
    <property type="entry name" value="SOLUBLE LYTIC MUREIN TRANSGLYCOSYLASE-RELATED"/>
    <property type="match status" value="1"/>
</dbReference>
<dbReference type="Pfam" id="PF13432">
    <property type="entry name" value="TPR_16"/>
    <property type="match status" value="1"/>
</dbReference>
<dbReference type="SUPFAM" id="SSF48452">
    <property type="entry name" value="TPR-like"/>
    <property type="match status" value="1"/>
</dbReference>
<dbReference type="Proteomes" id="UP000534783">
    <property type="component" value="Unassembled WGS sequence"/>
</dbReference>
<sequence length="296" mass="33766">MRWKAKALSWGGVVLAALILTVWSVWSSAERVPKRYLESAEQKWRADDYLGAVREYEKISEEYPRSKFIPEAVFWSGVLYHLYLNDPQKAVDAFQKTVRLTAATPKNAHALSARRYLAEVYEKKYGKLREAISEHEKVMELSDDSDQILESQFKIGELYFAQGNVEQARTEWDLLIKRDPKSRWAPAALYRQGSSYFIEGRCKEAVGFYRRLIADYSDSEMSPFAQFRTANCLEEGNRAEEALQLYRQLEGRYPNKELLEAKIRRLEKGLPKNAGTAAAEPVSAAPDPASSPAPTP</sequence>
<proteinExistence type="predicted"/>
<keyword evidence="4" id="KW-1185">Reference proteome</keyword>
<evidence type="ECO:0000256" key="1">
    <source>
        <dbReference type="PROSITE-ProRule" id="PRU00339"/>
    </source>
</evidence>
<evidence type="ECO:0000313" key="4">
    <source>
        <dbReference type="Proteomes" id="UP000534783"/>
    </source>
</evidence>
<feature type="compositionally biased region" description="Low complexity" evidence="2">
    <location>
        <begin position="277"/>
        <end position="288"/>
    </location>
</feature>
<dbReference type="PROSITE" id="PS50005">
    <property type="entry name" value="TPR"/>
    <property type="match status" value="1"/>
</dbReference>
<protein>
    <submittedName>
        <fullName evidence="3">Tetratricopeptide repeat protein</fullName>
    </submittedName>
</protein>
<dbReference type="Pfam" id="PF13174">
    <property type="entry name" value="TPR_6"/>
    <property type="match status" value="1"/>
</dbReference>
<dbReference type="RefSeq" id="WP_168057810.1">
    <property type="nucleotide sequence ID" value="NZ_VTOW01000001.1"/>
</dbReference>
<accession>A0A7X6DLV3</accession>
<organism evidence="3 4">
    <name type="scientific">Candidatus Manganitrophus noduliformans</name>
    <dbReference type="NCBI Taxonomy" id="2606439"/>
    <lineage>
        <taxon>Bacteria</taxon>
        <taxon>Pseudomonadati</taxon>
        <taxon>Nitrospirota</taxon>
        <taxon>Nitrospiria</taxon>
        <taxon>Candidatus Troglogloeales</taxon>
        <taxon>Candidatus Manganitrophaceae</taxon>
        <taxon>Candidatus Manganitrophus</taxon>
    </lineage>
</organism>
<gene>
    <name evidence="3" type="ORF">MNODULE_01945</name>
</gene>
<comment type="caution">
    <text evidence="3">The sequence shown here is derived from an EMBL/GenBank/DDBJ whole genome shotgun (WGS) entry which is preliminary data.</text>
</comment>
<feature type="repeat" description="TPR" evidence="1">
    <location>
        <begin position="149"/>
        <end position="182"/>
    </location>
</feature>
<keyword evidence="1" id="KW-0802">TPR repeat</keyword>
<dbReference type="EMBL" id="VTOW01000001">
    <property type="protein sequence ID" value="NKE69512.1"/>
    <property type="molecule type" value="Genomic_DNA"/>
</dbReference>
<feature type="region of interest" description="Disordered" evidence="2">
    <location>
        <begin position="270"/>
        <end position="296"/>
    </location>
</feature>